<evidence type="ECO:0000256" key="10">
    <source>
        <dbReference type="ARBA" id="ARBA00030717"/>
    </source>
</evidence>
<keyword evidence="6 13" id="KW-0658">Purine biosynthesis</keyword>
<dbReference type="Gene3D" id="1.20.200.10">
    <property type="entry name" value="Fumarase/aspartase (Central domain)"/>
    <property type="match status" value="1"/>
</dbReference>
<dbReference type="AlphaFoldDB" id="A0A6G8IL08"/>
<dbReference type="UniPathway" id="UPA00075">
    <property type="reaction ID" value="UER00336"/>
</dbReference>
<dbReference type="Gene3D" id="1.10.40.30">
    <property type="entry name" value="Fumarase/aspartase (C-terminal domain)"/>
    <property type="match status" value="1"/>
</dbReference>
<comment type="similarity">
    <text evidence="3 13">Belongs to the lyase 1 family. Adenylosuccinate lyase subfamily.</text>
</comment>
<feature type="domain" description="Adenylosuccinate lyase PurB C-terminal" evidence="15">
    <location>
        <begin position="347"/>
        <end position="461"/>
    </location>
</feature>
<dbReference type="SUPFAM" id="SSF48557">
    <property type="entry name" value="L-aspartase-like"/>
    <property type="match status" value="1"/>
</dbReference>
<dbReference type="InterPro" id="IPR000362">
    <property type="entry name" value="Fumarate_lyase_fam"/>
</dbReference>
<sequence>MRPTPASPAPAGADLSPISALSPLDGRYAGRLAPLRPYMSELGYMHRRVQVEIAWFIALSDAGFDEFKPLSPGARTYLLGLVKNFSEADGEAIKAIEKTTNHDVKAVEYWIKSKFEARPELERAAEFVHFACTSEDINNTSHALQLKGAREQVLLPALDAVITKLRDMAHAMAEVPMLSRTHGQTASPTTVGKEIANVVVRLVAARERIAAVKLMGKMNGAVGNYNAHLAAWPDFDWEGFSRKVVETAEPLGLGLSFQPYSIQIEPHDYMAELFDAVARTNTILIDLARDIWGYVSLGYFKQKLKAGEIGSSTMPHKVNPIDFENAEGNLGLANALLRHLSEKLPVSRWQRDLTDSTVLRNMGVALGYAVLAYHALGVGLNKLELNEEATAADLDASWEVLAEPIQTVMRRYGVQGAYEKLKEVTRGKTVRAEDLHGLVRSLDIPEAEKQRLLAMTPASYTGKAAELARRS</sequence>
<evidence type="ECO:0000256" key="1">
    <source>
        <dbReference type="ARBA" id="ARBA00004706"/>
    </source>
</evidence>
<dbReference type="KEGG" id="hcz:G9Q37_16805"/>
<dbReference type="GO" id="GO:0004018">
    <property type="term" value="F:N6-(1,2-dicarboxyethyl)AMP AMP-lyase (fumarate-forming) activity"/>
    <property type="evidence" value="ECO:0007669"/>
    <property type="project" value="UniProtKB-UniRule"/>
</dbReference>
<comment type="pathway">
    <text evidence="1 13">Purine metabolism; IMP biosynthesis via de novo pathway; 5-amino-1-(5-phospho-D-ribosyl)imidazole-4-carboxamide from 5-amino-1-(5-phospho-D-ribosyl)imidazole-4-carboxylate: step 2/2.</text>
</comment>
<comment type="catalytic activity">
    <reaction evidence="8">
        <text>(2S)-2-[5-amino-1-(5-phospho-beta-D-ribosyl)imidazole-4-carboxamido]succinate = 5-amino-1-(5-phospho-beta-D-ribosyl)imidazole-4-carboxamide + fumarate</text>
        <dbReference type="Rhea" id="RHEA:23920"/>
        <dbReference type="ChEBI" id="CHEBI:29806"/>
        <dbReference type="ChEBI" id="CHEBI:58443"/>
        <dbReference type="ChEBI" id="CHEBI:58475"/>
        <dbReference type="EC" id="4.3.2.2"/>
    </reaction>
    <physiologicalReaction direction="left-to-right" evidence="8">
        <dbReference type="Rhea" id="RHEA:23921"/>
    </physiologicalReaction>
</comment>
<comment type="function">
    <text evidence="9">Catalyzes two reactions in de novo purine nucleotide biosynthesis. Catalyzes the breakdown of 5-aminoimidazole- (N-succinylocarboxamide) ribotide (SAICAR or 2-[5-amino-1-(5-phospho-beta-D-ribosyl)imidazole-4-carboxamido]succinate) to 5-aminoimidazole-4-carboxamide ribotide (AICAR or 5-amino-1-(5-phospho-beta-D-ribosyl)imidazole-4-carboxamide) and fumarate, and of adenylosuccinate (ADS or N(6)-(1,2-dicarboxyethyl)-AMP) to adenosine monophosphate (AMP) and fumarate.</text>
</comment>
<evidence type="ECO:0000256" key="4">
    <source>
        <dbReference type="ARBA" id="ARBA00012339"/>
    </source>
</evidence>
<evidence type="ECO:0000256" key="2">
    <source>
        <dbReference type="ARBA" id="ARBA00004734"/>
    </source>
</evidence>
<dbReference type="EC" id="4.3.2.2" evidence="4 12"/>
<dbReference type="RefSeq" id="WP_166228955.1">
    <property type="nucleotide sequence ID" value="NZ_CP049989.1"/>
</dbReference>
<evidence type="ECO:0000256" key="12">
    <source>
        <dbReference type="NCBIfam" id="TIGR00928"/>
    </source>
</evidence>
<dbReference type="PRINTS" id="PR00149">
    <property type="entry name" value="FUMRATELYASE"/>
</dbReference>
<dbReference type="GO" id="GO:0044208">
    <property type="term" value="P:'de novo' AMP biosynthetic process"/>
    <property type="evidence" value="ECO:0007669"/>
    <property type="project" value="UniProtKB-UniPathway"/>
</dbReference>
<dbReference type="InterPro" id="IPR047136">
    <property type="entry name" value="PurB_bact"/>
</dbReference>
<name>A0A6G8IL08_9BURK</name>
<evidence type="ECO:0000256" key="11">
    <source>
        <dbReference type="ARBA" id="ARBA00049115"/>
    </source>
</evidence>
<organism evidence="16 17">
    <name type="scientific">Hydrogenophaga crocea</name>
    <dbReference type="NCBI Taxonomy" id="2716225"/>
    <lineage>
        <taxon>Bacteria</taxon>
        <taxon>Pseudomonadati</taxon>
        <taxon>Pseudomonadota</taxon>
        <taxon>Betaproteobacteria</taxon>
        <taxon>Burkholderiales</taxon>
        <taxon>Comamonadaceae</taxon>
        <taxon>Hydrogenophaga</taxon>
    </lineage>
</organism>
<feature type="domain" description="Fumarate lyase N-terminal" evidence="14">
    <location>
        <begin position="73"/>
        <end position="328"/>
    </location>
</feature>
<dbReference type="NCBIfam" id="NF006764">
    <property type="entry name" value="PRK09285.1"/>
    <property type="match status" value="1"/>
</dbReference>
<dbReference type="PANTHER" id="PTHR43411:SF1">
    <property type="entry name" value="ADENYLOSUCCINATE LYASE"/>
    <property type="match status" value="1"/>
</dbReference>
<evidence type="ECO:0000256" key="7">
    <source>
        <dbReference type="ARBA" id="ARBA00023239"/>
    </source>
</evidence>
<dbReference type="InterPro" id="IPR020557">
    <property type="entry name" value="Fumarate_lyase_CS"/>
</dbReference>
<dbReference type="Pfam" id="PF00206">
    <property type="entry name" value="Lyase_1"/>
    <property type="match status" value="1"/>
</dbReference>
<keyword evidence="17" id="KW-1185">Reference proteome</keyword>
<dbReference type="InterPro" id="IPR024083">
    <property type="entry name" value="Fumarase/histidase_N"/>
</dbReference>
<evidence type="ECO:0000313" key="16">
    <source>
        <dbReference type="EMBL" id="QIM53695.1"/>
    </source>
</evidence>
<reference evidence="16 17" key="1">
    <citation type="submission" date="2020-03" db="EMBL/GenBank/DDBJ databases">
        <title>Hydrogenophaga sp. nov. isolated from cyanobacterial mat.</title>
        <authorList>
            <person name="Thorat V."/>
            <person name="Kirdat K."/>
            <person name="Tiwarekar B."/>
            <person name="Costa E.D."/>
            <person name="Yadav A."/>
        </authorList>
    </citation>
    <scope>NUCLEOTIDE SEQUENCE [LARGE SCALE GENOMIC DNA]</scope>
    <source>
        <strain evidence="16 17">BA0156</strain>
    </source>
</reference>
<protein>
    <recommendedName>
        <fullName evidence="5 12">Adenylosuccinate lyase</fullName>
        <shortName evidence="13">ASL</shortName>
        <ecNumber evidence="4 12">4.3.2.2</ecNumber>
    </recommendedName>
    <alternativeName>
        <fullName evidence="10 13">Adenylosuccinase</fullName>
    </alternativeName>
</protein>
<gene>
    <name evidence="16" type="primary">purB</name>
    <name evidence="16" type="ORF">G9Q37_16805</name>
</gene>
<evidence type="ECO:0000256" key="8">
    <source>
        <dbReference type="ARBA" id="ARBA00024477"/>
    </source>
</evidence>
<dbReference type="InterPro" id="IPR004769">
    <property type="entry name" value="Pur_lyase"/>
</dbReference>
<dbReference type="PROSITE" id="PS00163">
    <property type="entry name" value="FUMARATE_LYASES"/>
    <property type="match status" value="1"/>
</dbReference>
<dbReference type="PANTHER" id="PTHR43411">
    <property type="entry name" value="ADENYLOSUCCINATE LYASE"/>
    <property type="match status" value="1"/>
</dbReference>
<dbReference type="FunFam" id="1.20.200.10:FF:000004">
    <property type="entry name" value="Adenylosuccinate lyase"/>
    <property type="match status" value="1"/>
</dbReference>
<dbReference type="InterPro" id="IPR013539">
    <property type="entry name" value="PurB_C"/>
</dbReference>
<evidence type="ECO:0000313" key="17">
    <source>
        <dbReference type="Proteomes" id="UP000503162"/>
    </source>
</evidence>
<dbReference type="CDD" id="cd01598">
    <property type="entry name" value="PurB"/>
    <property type="match status" value="1"/>
</dbReference>
<dbReference type="Proteomes" id="UP000503162">
    <property type="component" value="Chromosome"/>
</dbReference>
<dbReference type="InterPro" id="IPR008948">
    <property type="entry name" value="L-Aspartase-like"/>
</dbReference>
<dbReference type="GO" id="GO:0006189">
    <property type="term" value="P:'de novo' IMP biosynthetic process"/>
    <property type="evidence" value="ECO:0007669"/>
    <property type="project" value="UniProtKB-UniPathway"/>
</dbReference>
<evidence type="ECO:0000259" key="15">
    <source>
        <dbReference type="Pfam" id="PF08328"/>
    </source>
</evidence>
<evidence type="ECO:0000256" key="6">
    <source>
        <dbReference type="ARBA" id="ARBA00022755"/>
    </source>
</evidence>
<dbReference type="UniPathway" id="UPA00074">
    <property type="reaction ID" value="UER00132"/>
</dbReference>
<dbReference type="Gene3D" id="1.10.275.10">
    <property type="entry name" value="Fumarase/aspartase (N-terminal domain)"/>
    <property type="match status" value="1"/>
</dbReference>
<evidence type="ECO:0000256" key="3">
    <source>
        <dbReference type="ARBA" id="ARBA00008273"/>
    </source>
</evidence>
<dbReference type="NCBIfam" id="TIGR00928">
    <property type="entry name" value="purB"/>
    <property type="match status" value="1"/>
</dbReference>
<proteinExistence type="inferred from homology"/>
<evidence type="ECO:0000256" key="13">
    <source>
        <dbReference type="RuleBase" id="RU361172"/>
    </source>
</evidence>
<comment type="catalytic activity">
    <reaction evidence="11">
        <text>N(6)-(1,2-dicarboxyethyl)-AMP = fumarate + AMP</text>
        <dbReference type="Rhea" id="RHEA:16853"/>
        <dbReference type="ChEBI" id="CHEBI:29806"/>
        <dbReference type="ChEBI" id="CHEBI:57567"/>
        <dbReference type="ChEBI" id="CHEBI:456215"/>
        <dbReference type="EC" id="4.3.2.2"/>
    </reaction>
    <physiologicalReaction direction="left-to-right" evidence="11">
        <dbReference type="Rhea" id="RHEA:16854"/>
    </physiologicalReaction>
</comment>
<keyword evidence="7 13" id="KW-0456">Lyase</keyword>
<dbReference type="Pfam" id="PF08328">
    <property type="entry name" value="ASL_C"/>
    <property type="match status" value="1"/>
</dbReference>
<dbReference type="EMBL" id="CP049989">
    <property type="protein sequence ID" value="QIM53695.1"/>
    <property type="molecule type" value="Genomic_DNA"/>
</dbReference>
<dbReference type="InterPro" id="IPR022761">
    <property type="entry name" value="Fumarate_lyase_N"/>
</dbReference>
<evidence type="ECO:0000256" key="9">
    <source>
        <dbReference type="ARBA" id="ARBA00025012"/>
    </source>
</evidence>
<comment type="pathway">
    <text evidence="2 13">Purine metabolism; AMP biosynthesis via de novo pathway; AMP from IMP: step 2/2.</text>
</comment>
<accession>A0A6G8IL08</accession>
<evidence type="ECO:0000259" key="14">
    <source>
        <dbReference type="Pfam" id="PF00206"/>
    </source>
</evidence>
<evidence type="ECO:0000256" key="5">
    <source>
        <dbReference type="ARBA" id="ARBA00017058"/>
    </source>
</evidence>